<evidence type="ECO:0000259" key="1">
    <source>
        <dbReference type="PROSITE" id="PS50830"/>
    </source>
</evidence>
<dbReference type="EMBL" id="QRAL01000035">
    <property type="protein sequence ID" value="RSU52257.1"/>
    <property type="molecule type" value="Genomic_DNA"/>
</dbReference>
<dbReference type="InterPro" id="IPR035437">
    <property type="entry name" value="SNase_OB-fold_sf"/>
</dbReference>
<dbReference type="PROSITE" id="PS50830">
    <property type="entry name" value="TNASE_3"/>
    <property type="match status" value="1"/>
</dbReference>
<name>A0A430BKU4_SPHYA</name>
<accession>A0A430BKU4</accession>
<protein>
    <submittedName>
        <fullName evidence="2">Thermonuclease family protein</fullName>
    </submittedName>
</protein>
<evidence type="ECO:0000313" key="2">
    <source>
        <dbReference type="EMBL" id="RSU52257.1"/>
    </source>
</evidence>
<dbReference type="SUPFAM" id="SSF50199">
    <property type="entry name" value="Staphylococcal nuclease"/>
    <property type="match status" value="1"/>
</dbReference>
<organism evidence="2 3">
    <name type="scientific">Sphingobium yanoikuyae</name>
    <name type="common">Sphingomonas yanoikuyae</name>
    <dbReference type="NCBI Taxonomy" id="13690"/>
    <lineage>
        <taxon>Bacteria</taxon>
        <taxon>Pseudomonadati</taxon>
        <taxon>Pseudomonadota</taxon>
        <taxon>Alphaproteobacteria</taxon>
        <taxon>Sphingomonadales</taxon>
        <taxon>Sphingomonadaceae</taxon>
        <taxon>Sphingobium</taxon>
    </lineage>
</organism>
<dbReference type="AlphaFoldDB" id="A0A430BKU4"/>
<feature type="domain" description="TNase-like" evidence="1">
    <location>
        <begin position="26"/>
        <end position="159"/>
    </location>
</feature>
<dbReference type="Pfam" id="PF00565">
    <property type="entry name" value="SNase"/>
    <property type="match status" value="1"/>
</dbReference>
<evidence type="ECO:0000313" key="3">
    <source>
        <dbReference type="Proteomes" id="UP000287401"/>
    </source>
</evidence>
<proteinExistence type="predicted"/>
<gene>
    <name evidence="2" type="ORF">DAH51_21750</name>
</gene>
<dbReference type="InterPro" id="IPR016071">
    <property type="entry name" value="Staphylococal_nuclease_OB-fold"/>
</dbReference>
<reference evidence="2 3" key="1">
    <citation type="submission" date="2018-07" db="EMBL/GenBank/DDBJ databases">
        <title>Genomic and Epidemiologic Investigation of an Indolent Hospital Outbreak.</title>
        <authorList>
            <person name="Johnson R.C."/>
            <person name="Deming C."/>
            <person name="Conlan S."/>
            <person name="Zellmer C.J."/>
            <person name="Michelin A.V."/>
            <person name="Lee-Lin S."/>
            <person name="Thomas P.J."/>
            <person name="Park M."/>
            <person name="Weingarten R.A."/>
            <person name="Less J."/>
            <person name="Dekker J.P."/>
            <person name="Frank K.M."/>
            <person name="Musser K.A."/>
            <person name="Mcquiston J.R."/>
            <person name="Henderson D.K."/>
            <person name="Lau A.F."/>
            <person name="Palmore T.N."/>
            <person name="Segre J.A."/>
        </authorList>
    </citation>
    <scope>NUCLEOTIDE SEQUENCE [LARGE SCALE GENOMIC DNA]</scope>
    <source>
        <strain evidence="2 3">SK-NIH.Env6_1116</strain>
    </source>
</reference>
<sequence length="200" mass="21390">MGAAFVIVAVYSISQNKASLVEASQTQLSSPSPRIIDGDTVDFANGRVRIVGIDAPDDDRPRLKAMASEALQELARRDGGMTCSASLFDYALRREEQCRATAKSYGRLNLSCRFPGNKASVGATMVAQGYAVDYRVYSGGAYVDLMRKAAAQRAGLWGVDYEGMRQLAIQKAQVPEGCDVGTLKSNRAARSAVAVDGRGL</sequence>
<comment type="caution">
    <text evidence="2">The sequence shown here is derived from an EMBL/GenBank/DDBJ whole genome shotgun (WGS) entry which is preliminary data.</text>
</comment>
<dbReference type="Gene3D" id="2.40.50.90">
    <property type="match status" value="1"/>
</dbReference>
<dbReference type="Proteomes" id="UP000287401">
    <property type="component" value="Unassembled WGS sequence"/>
</dbReference>